<protein>
    <recommendedName>
        <fullName evidence="1">N-acetyltransferase domain-containing protein</fullName>
    </recommendedName>
</protein>
<dbReference type="Proteomes" id="UP000266292">
    <property type="component" value="Chromosome"/>
</dbReference>
<reference evidence="3" key="1">
    <citation type="submission" date="2017-05" db="EMBL/GenBank/DDBJ databases">
        <authorList>
            <person name="Ray J."/>
            <person name="Price M."/>
            <person name="Deutschbauer A."/>
        </authorList>
    </citation>
    <scope>NUCLEOTIDE SEQUENCE [LARGE SCALE GENOMIC DNA]</scope>
    <source>
        <strain evidence="3">DSM 19842</strain>
    </source>
</reference>
<proteinExistence type="predicted"/>
<dbReference type="OrthoDB" id="1438067at2"/>
<sequence>MVKAEQYSGLAPALRQQLAHCIDEEFGHVAFVQEREWAQPDWVLAKYEGKELATFCNVVLRRVLMDGQLYTVAGINNVITPRAFRGRGYASQVLRETEQFIFEELECAHGLLLCADALLPFYSRLGWYKLENCSLRYHQPSGEQLYDSNVMLLSPGQQHSFRPQHINLNGLPW</sequence>
<organism evidence="2 3">
    <name type="scientific">Pontibacter actiniarum</name>
    <dbReference type="NCBI Taxonomy" id="323450"/>
    <lineage>
        <taxon>Bacteria</taxon>
        <taxon>Pseudomonadati</taxon>
        <taxon>Bacteroidota</taxon>
        <taxon>Cytophagia</taxon>
        <taxon>Cytophagales</taxon>
        <taxon>Hymenobacteraceae</taxon>
        <taxon>Pontibacter</taxon>
    </lineage>
</organism>
<dbReference type="GO" id="GO:0016747">
    <property type="term" value="F:acyltransferase activity, transferring groups other than amino-acyl groups"/>
    <property type="evidence" value="ECO:0007669"/>
    <property type="project" value="InterPro"/>
</dbReference>
<dbReference type="Gene3D" id="3.40.630.30">
    <property type="match status" value="1"/>
</dbReference>
<dbReference type="EMBL" id="CP021235">
    <property type="protein sequence ID" value="ARS34219.1"/>
    <property type="molecule type" value="Genomic_DNA"/>
</dbReference>
<feature type="domain" description="N-acetyltransferase" evidence="1">
    <location>
        <begin position="5"/>
        <end position="156"/>
    </location>
</feature>
<name>A0A1X9YMY9_9BACT</name>
<evidence type="ECO:0000259" key="1">
    <source>
        <dbReference type="PROSITE" id="PS51186"/>
    </source>
</evidence>
<dbReference type="SUPFAM" id="SSF55729">
    <property type="entry name" value="Acyl-CoA N-acyltransferases (Nat)"/>
    <property type="match status" value="1"/>
</dbReference>
<evidence type="ECO:0000313" key="2">
    <source>
        <dbReference type="EMBL" id="ARS34219.1"/>
    </source>
</evidence>
<dbReference type="InterPro" id="IPR000182">
    <property type="entry name" value="GNAT_dom"/>
</dbReference>
<dbReference type="PROSITE" id="PS51186">
    <property type="entry name" value="GNAT"/>
    <property type="match status" value="1"/>
</dbReference>
<evidence type="ECO:0000313" key="3">
    <source>
        <dbReference type="Proteomes" id="UP000266292"/>
    </source>
</evidence>
<dbReference type="Pfam" id="PF13527">
    <property type="entry name" value="Acetyltransf_9"/>
    <property type="match status" value="1"/>
</dbReference>
<gene>
    <name evidence="2" type="ORF">CA264_01510</name>
</gene>
<dbReference type="InterPro" id="IPR016181">
    <property type="entry name" value="Acyl_CoA_acyltransferase"/>
</dbReference>
<dbReference type="KEGG" id="pact:CA264_01510"/>
<dbReference type="STRING" id="709015.GCA_000472485_00296"/>
<dbReference type="RefSeq" id="WP_025604050.1">
    <property type="nucleotide sequence ID" value="NZ_CP021235.1"/>
</dbReference>
<keyword evidence="3" id="KW-1185">Reference proteome</keyword>
<dbReference type="AlphaFoldDB" id="A0A1X9YMY9"/>
<accession>A0A1X9YMY9</accession>